<gene>
    <name evidence="2" type="ORF">GE061_007642</name>
</gene>
<dbReference type="InterPro" id="IPR001357">
    <property type="entry name" value="BRCT_dom"/>
</dbReference>
<feature type="compositionally biased region" description="Basic and acidic residues" evidence="1">
    <location>
        <begin position="167"/>
        <end position="178"/>
    </location>
</feature>
<feature type="compositionally biased region" description="Basic and acidic residues" evidence="1">
    <location>
        <begin position="92"/>
        <end position="112"/>
    </location>
</feature>
<evidence type="ECO:0000313" key="3">
    <source>
        <dbReference type="Proteomes" id="UP000466442"/>
    </source>
</evidence>
<sequence>MTLALGESQVHGSILLGGEERLTNKKRPMDIRRSLRLKLALNDSGKQRLNRFIRRNLHLIENNICVKRSNSVKNRTKRNSKNMERVEIVEKENPCNAAEDDRSQSVEQESRQLEPNPMNSTASLKTDGGERELEKVEEENREKAAEARWSANSMATKELTIPINTYKAEESQEERTFEETTTEEPDWTTTNSVSLDDLTGPASPANSIISIPDSDSSPEGKTESSSSETEEDTRQDLPTISPPEHDEPVESTSYTGKTTTGFSIIGTNSEANCRSSRGEPNMTEKHLNFQSDESSNKSSNVGRKKDLGLDTLKRTMIELFTTDSVSMLPLISRNWPEKFGGNPTKKLPDPKRTQLNDTSGFLCMLDLKANRYFVQCKLDDAEWEIMNYVARRWNWTSDLELSQDTKYVIVKEESINEELDGIPENAMMANASGGCVLLFNYIQECAAEDEQIHIREDHVPSHQGVRRKMLGREYSTSPMFKHYGFYITPELSTSGRDYALLRNLLQLTRSKLYGSLRELRSSTAIHKVALRSTAVGHFDDVTFVHYHWLYECLLHYKLYSLEPYACDFTAI</sequence>
<evidence type="ECO:0000256" key="1">
    <source>
        <dbReference type="SAM" id="MobiDB-lite"/>
    </source>
</evidence>
<feature type="compositionally biased region" description="Low complexity" evidence="1">
    <location>
        <begin position="201"/>
        <end position="227"/>
    </location>
</feature>
<dbReference type="AlphaFoldDB" id="A0A6A4IVV4"/>
<keyword evidence="3" id="KW-1185">Reference proteome</keyword>
<protein>
    <submittedName>
        <fullName evidence="2">Uncharacterized protein</fullName>
    </submittedName>
</protein>
<accession>A0A6A4IVV4</accession>
<feature type="compositionally biased region" description="Polar residues" evidence="1">
    <location>
        <begin position="250"/>
        <end position="275"/>
    </location>
</feature>
<evidence type="ECO:0000313" key="2">
    <source>
        <dbReference type="EMBL" id="KAF6197900.1"/>
    </source>
</evidence>
<comment type="caution">
    <text evidence="2">The sequence shown here is derived from an EMBL/GenBank/DDBJ whole genome shotgun (WGS) entry which is preliminary data.</text>
</comment>
<dbReference type="Proteomes" id="UP000466442">
    <property type="component" value="Linkage Group LG16"/>
</dbReference>
<feature type="region of interest" description="Disordered" evidence="1">
    <location>
        <begin position="92"/>
        <end position="283"/>
    </location>
</feature>
<dbReference type="EMBL" id="WIXP02000016">
    <property type="protein sequence ID" value="KAF6197900.1"/>
    <property type="molecule type" value="Genomic_DNA"/>
</dbReference>
<dbReference type="PROSITE" id="PS50172">
    <property type="entry name" value="BRCT"/>
    <property type="match status" value="1"/>
</dbReference>
<feature type="compositionally biased region" description="Basic and acidic residues" evidence="1">
    <location>
        <begin position="127"/>
        <end position="146"/>
    </location>
</feature>
<reference evidence="2" key="1">
    <citation type="journal article" date="2021" name="Mol. Ecol. Resour.">
        <title>Apolygus lucorum genome provides insights into omnivorousness and mesophyll feeding.</title>
        <authorList>
            <person name="Liu Y."/>
            <person name="Liu H."/>
            <person name="Wang H."/>
            <person name="Huang T."/>
            <person name="Liu B."/>
            <person name="Yang B."/>
            <person name="Yin L."/>
            <person name="Li B."/>
            <person name="Zhang Y."/>
            <person name="Zhang S."/>
            <person name="Jiang F."/>
            <person name="Zhang X."/>
            <person name="Ren Y."/>
            <person name="Wang B."/>
            <person name="Wang S."/>
            <person name="Lu Y."/>
            <person name="Wu K."/>
            <person name="Fan W."/>
            <person name="Wang G."/>
        </authorList>
    </citation>
    <scope>NUCLEOTIDE SEQUENCE</scope>
    <source>
        <strain evidence="2">12Hb</strain>
    </source>
</reference>
<name>A0A6A4IVV4_APOLU</name>
<organism evidence="2 3">
    <name type="scientific">Apolygus lucorum</name>
    <name type="common">Small green plant bug</name>
    <name type="synonym">Lygocoris lucorum</name>
    <dbReference type="NCBI Taxonomy" id="248454"/>
    <lineage>
        <taxon>Eukaryota</taxon>
        <taxon>Metazoa</taxon>
        <taxon>Ecdysozoa</taxon>
        <taxon>Arthropoda</taxon>
        <taxon>Hexapoda</taxon>
        <taxon>Insecta</taxon>
        <taxon>Pterygota</taxon>
        <taxon>Neoptera</taxon>
        <taxon>Paraneoptera</taxon>
        <taxon>Hemiptera</taxon>
        <taxon>Heteroptera</taxon>
        <taxon>Panheteroptera</taxon>
        <taxon>Cimicomorpha</taxon>
        <taxon>Miridae</taxon>
        <taxon>Mirini</taxon>
        <taxon>Apolygus</taxon>
    </lineage>
</organism>
<proteinExistence type="predicted"/>